<reference evidence="1" key="1">
    <citation type="journal article" date="2021" name="Proc. Natl. Acad. Sci. U.S.A.">
        <title>A Catalog of Tens of Thousands of Viruses from Human Metagenomes Reveals Hidden Associations with Chronic Diseases.</title>
        <authorList>
            <person name="Tisza M.J."/>
            <person name="Buck C.B."/>
        </authorList>
    </citation>
    <scope>NUCLEOTIDE SEQUENCE</scope>
    <source>
        <strain evidence="1">CtXZx16</strain>
    </source>
</reference>
<organism evidence="1">
    <name type="scientific">Siphoviridae sp. ctXZx16</name>
    <dbReference type="NCBI Taxonomy" id="2826371"/>
    <lineage>
        <taxon>Viruses</taxon>
        <taxon>Duplodnaviria</taxon>
        <taxon>Heunggongvirae</taxon>
        <taxon>Uroviricota</taxon>
        <taxon>Caudoviricetes</taxon>
    </lineage>
</organism>
<accession>A0A8S5MKV8</accession>
<evidence type="ECO:0000313" key="1">
    <source>
        <dbReference type="EMBL" id="DAD82965.1"/>
    </source>
</evidence>
<sequence>MKRIINGKMYNTETAKLIAKNETTTNHSDFGYYCKEVYKKRTGEYFLYEYGFVYACGYTWEEKIIPLEVQQVKELLAEMDEVDAYNNEFGVEE</sequence>
<dbReference type="EMBL" id="BK014925">
    <property type="protein sequence ID" value="DAD82965.1"/>
    <property type="molecule type" value="Genomic_DNA"/>
</dbReference>
<protein>
    <submittedName>
        <fullName evidence="1">Uncharacterized protein</fullName>
    </submittedName>
</protein>
<proteinExistence type="predicted"/>
<name>A0A8S5MKV8_9CAUD</name>